<feature type="domain" description="Major facilitator superfamily (MFS) profile" evidence="8">
    <location>
        <begin position="58"/>
        <end position="478"/>
    </location>
</feature>
<feature type="transmembrane region" description="Helical" evidence="7">
    <location>
        <begin position="150"/>
        <end position="175"/>
    </location>
</feature>
<feature type="compositionally biased region" description="Basic and acidic residues" evidence="6">
    <location>
        <begin position="1"/>
        <end position="10"/>
    </location>
</feature>
<dbReference type="AlphaFoldDB" id="A0A0P1BGH6"/>
<evidence type="ECO:0000256" key="5">
    <source>
        <dbReference type="ARBA" id="ARBA00023136"/>
    </source>
</evidence>
<dbReference type="GO" id="GO:0022857">
    <property type="term" value="F:transmembrane transporter activity"/>
    <property type="evidence" value="ECO:0007669"/>
    <property type="project" value="InterPro"/>
</dbReference>
<keyword evidence="2" id="KW-0813">Transport</keyword>
<feature type="transmembrane region" description="Helical" evidence="7">
    <location>
        <begin position="187"/>
        <end position="206"/>
    </location>
</feature>
<dbReference type="STRING" id="401625.A0A0P1BGH6"/>
<feature type="transmembrane region" description="Helical" evidence="7">
    <location>
        <begin position="124"/>
        <end position="144"/>
    </location>
</feature>
<dbReference type="InterPro" id="IPR011701">
    <property type="entry name" value="MFS"/>
</dbReference>
<protein>
    <submittedName>
        <fullName evidence="9">Permease of the major facilitator superfamily</fullName>
    </submittedName>
</protein>
<evidence type="ECO:0000256" key="4">
    <source>
        <dbReference type="ARBA" id="ARBA00022989"/>
    </source>
</evidence>
<dbReference type="PROSITE" id="PS50850">
    <property type="entry name" value="MFS"/>
    <property type="match status" value="1"/>
</dbReference>
<keyword evidence="3 7" id="KW-0812">Transmembrane</keyword>
<evidence type="ECO:0000313" key="9">
    <source>
        <dbReference type="EMBL" id="CEH15083.1"/>
    </source>
</evidence>
<feature type="transmembrane region" description="Helical" evidence="7">
    <location>
        <begin position="288"/>
        <end position="307"/>
    </location>
</feature>
<dbReference type="EMBL" id="CCYA01000252">
    <property type="protein sequence ID" value="CEH15083.1"/>
    <property type="molecule type" value="Genomic_DNA"/>
</dbReference>
<feature type="transmembrane region" description="Helical" evidence="7">
    <location>
        <begin position="327"/>
        <end position="346"/>
    </location>
</feature>
<evidence type="ECO:0000256" key="7">
    <source>
        <dbReference type="SAM" id="Phobius"/>
    </source>
</evidence>
<keyword evidence="5 7" id="KW-0472">Membrane</keyword>
<dbReference type="FunFam" id="1.20.1250.20:FF:000018">
    <property type="entry name" value="MFS transporter permease"/>
    <property type="match status" value="1"/>
</dbReference>
<sequence length="507" mass="56735">MSDDGKRADPSVEDGSFDPTSHAFATKEAASSDASNVDVVVYDAAEEKRLLRKIDWLLLPILTSLYLLSFLDRSNIGNAKIEGIVDDIRLRDYPTATSLFFVGYVVFEVPANLLLKRYSIDGPAAVLAIWTFLFGIVSMCQGFVRTTAEMYVVRLLLGATEAGLFPGIVWTFSFWYRRDERVLRVSLFFGAAAAAGSLGGILAFGLTRMDGLLGHHGWQYLFWIEGAFTALVGILAWFLIPKWPAHARALTQREREVIVHRLSRDSDATDTEKFEWSAVKLALKDPHVYLYALLFHGFAFALYTYSLSLPSIIAGIDPTFKPWQSQLLTIPPYAFAFIYVITTAWVSQKYVKRRAPFIIGNGFLAILGYIVLITSPTVAGKYTATFIAAAGIYGANGLLLAWPSENVQGQLRRAVSLAFQISGGNCASIIGTQLYRIPLGTIPNKSYRISHIFTIIWLLFGISAASALWILLARHNRRLDERIAERRERGQVVDESKAWREEWRYQT</sequence>
<evidence type="ECO:0000313" key="10">
    <source>
        <dbReference type="Proteomes" id="UP000054845"/>
    </source>
</evidence>
<reference evidence="9 10" key="1">
    <citation type="submission" date="2014-09" db="EMBL/GenBank/DDBJ databases">
        <authorList>
            <person name="Magalhaes I.L.F."/>
            <person name="Oliveira U."/>
            <person name="Santos F.R."/>
            <person name="Vidigal T.H.D.A."/>
            <person name="Brescovit A.D."/>
            <person name="Santos A.J."/>
        </authorList>
    </citation>
    <scope>NUCLEOTIDE SEQUENCE [LARGE SCALE GENOMIC DNA]</scope>
</reference>
<accession>A0A0P1BGH6</accession>
<evidence type="ECO:0000256" key="3">
    <source>
        <dbReference type="ARBA" id="ARBA00022692"/>
    </source>
</evidence>
<evidence type="ECO:0000256" key="6">
    <source>
        <dbReference type="SAM" id="MobiDB-lite"/>
    </source>
</evidence>
<evidence type="ECO:0000256" key="1">
    <source>
        <dbReference type="ARBA" id="ARBA00004141"/>
    </source>
</evidence>
<organism evidence="9 10">
    <name type="scientific">Ceraceosorus bombacis</name>
    <dbReference type="NCBI Taxonomy" id="401625"/>
    <lineage>
        <taxon>Eukaryota</taxon>
        <taxon>Fungi</taxon>
        <taxon>Dikarya</taxon>
        <taxon>Basidiomycota</taxon>
        <taxon>Ustilaginomycotina</taxon>
        <taxon>Exobasidiomycetes</taxon>
        <taxon>Ceraceosorales</taxon>
        <taxon>Ceraceosoraceae</taxon>
        <taxon>Ceraceosorus</taxon>
    </lineage>
</organism>
<feature type="region of interest" description="Disordered" evidence="6">
    <location>
        <begin position="1"/>
        <end position="20"/>
    </location>
</feature>
<dbReference type="GO" id="GO:0016020">
    <property type="term" value="C:membrane"/>
    <property type="evidence" value="ECO:0007669"/>
    <property type="project" value="UniProtKB-SubCell"/>
</dbReference>
<keyword evidence="4 7" id="KW-1133">Transmembrane helix</keyword>
<feature type="transmembrane region" description="Helical" evidence="7">
    <location>
        <begin position="382"/>
        <end position="402"/>
    </location>
</feature>
<evidence type="ECO:0000259" key="8">
    <source>
        <dbReference type="PROSITE" id="PS50850"/>
    </source>
</evidence>
<feature type="transmembrane region" description="Helical" evidence="7">
    <location>
        <begin position="96"/>
        <end position="115"/>
    </location>
</feature>
<dbReference type="InterPro" id="IPR036259">
    <property type="entry name" value="MFS_trans_sf"/>
</dbReference>
<dbReference type="Proteomes" id="UP000054845">
    <property type="component" value="Unassembled WGS sequence"/>
</dbReference>
<dbReference type="InterPro" id="IPR020846">
    <property type="entry name" value="MFS_dom"/>
</dbReference>
<dbReference type="PANTHER" id="PTHR43791:SF22">
    <property type="entry name" value="TRANSPORTER, PUTATIVE (AFU_ORTHOLOGUE AFUA_6G11320)-RELATED"/>
    <property type="match status" value="1"/>
</dbReference>
<feature type="transmembrane region" description="Helical" evidence="7">
    <location>
        <begin position="358"/>
        <end position="376"/>
    </location>
</feature>
<feature type="transmembrane region" description="Helical" evidence="7">
    <location>
        <begin position="56"/>
        <end position="76"/>
    </location>
</feature>
<dbReference type="Gene3D" id="1.20.1250.20">
    <property type="entry name" value="MFS general substrate transporter like domains"/>
    <property type="match status" value="2"/>
</dbReference>
<feature type="transmembrane region" description="Helical" evidence="7">
    <location>
        <begin position="414"/>
        <end position="437"/>
    </location>
</feature>
<name>A0A0P1BGH6_9BASI</name>
<dbReference type="SUPFAM" id="SSF103473">
    <property type="entry name" value="MFS general substrate transporter"/>
    <property type="match status" value="1"/>
</dbReference>
<dbReference type="OrthoDB" id="2962993at2759"/>
<feature type="transmembrane region" description="Helical" evidence="7">
    <location>
        <begin position="218"/>
        <end position="240"/>
    </location>
</feature>
<comment type="subcellular location">
    <subcellularLocation>
        <location evidence="1">Membrane</location>
        <topology evidence="1">Multi-pass membrane protein</topology>
    </subcellularLocation>
</comment>
<dbReference type="PANTHER" id="PTHR43791">
    <property type="entry name" value="PERMEASE-RELATED"/>
    <property type="match status" value="1"/>
</dbReference>
<evidence type="ECO:0000256" key="2">
    <source>
        <dbReference type="ARBA" id="ARBA00022448"/>
    </source>
</evidence>
<feature type="transmembrane region" description="Helical" evidence="7">
    <location>
        <begin position="449"/>
        <end position="472"/>
    </location>
</feature>
<keyword evidence="10" id="KW-1185">Reference proteome</keyword>
<dbReference type="Pfam" id="PF07690">
    <property type="entry name" value="MFS_1"/>
    <property type="match status" value="1"/>
</dbReference>
<proteinExistence type="predicted"/>